<name>A0A2H3J537_WOLCO</name>
<dbReference type="EMBL" id="KB467920">
    <property type="protein sequence ID" value="PCH37362.1"/>
    <property type="molecule type" value="Genomic_DNA"/>
</dbReference>
<proteinExistence type="predicted"/>
<gene>
    <name evidence="2" type="ORF">WOLCODRAFT_21029</name>
</gene>
<accession>A0A2H3J537</accession>
<dbReference type="OrthoDB" id="3060725at2759"/>
<evidence type="ECO:0000313" key="2">
    <source>
        <dbReference type="EMBL" id="PCH37362.1"/>
    </source>
</evidence>
<dbReference type="AlphaFoldDB" id="A0A2H3J537"/>
<protein>
    <submittedName>
        <fullName evidence="2">Uncharacterized protein</fullName>
    </submittedName>
</protein>
<evidence type="ECO:0000313" key="3">
    <source>
        <dbReference type="Proteomes" id="UP000218811"/>
    </source>
</evidence>
<sequence>MSTNAPAYADSPLSDFDIEGMNDWTAASEDTTSSNLAVSDDATPQAPENVMADAANGDAVRVSFADRREKGGMYDILVEQFLKMGKSALAGISYPDDFSRIYTMGMHYKYVTNAGLDNEDELCVLLFGQIMSRSYGTDLSAKGTYNARMERKLCCTDRTWEQPIGDTTSVKNVIVLGMPSFAMEDVTDLFNDQIGTLNEIRTLDEIEEHNLGQRVIISEWLRSSRTEPGSVLDLITVHTERKYGIPPKAKVSASPGSNRIIKKKRGADDEGSSMGDEVKLGATYDPSVLPDHRGTLFNHVHAQVQQPDFRDMDENLIAPWELQDKL</sequence>
<keyword evidence="3" id="KW-1185">Reference proteome</keyword>
<evidence type="ECO:0000256" key="1">
    <source>
        <dbReference type="SAM" id="MobiDB-lite"/>
    </source>
</evidence>
<reference evidence="2 3" key="1">
    <citation type="journal article" date="2012" name="Science">
        <title>The Paleozoic origin of enzymatic lignin decomposition reconstructed from 31 fungal genomes.</title>
        <authorList>
            <person name="Floudas D."/>
            <person name="Binder M."/>
            <person name="Riley R."/>
            <person name="Barry K."/>
            <person name="Blanchette R.A."/>
            <person name="Henrissat B."/>
            <person name="Martinez A.T."/>
            <person name="Otillar R."/>
            <person name="Spatafora J.W."/>
            <person name="Yadav J.S."/>
            <person name="Aerts A."/>
            <person name="Benoit I."/>
            <person name="Boyd A."/>
            <person name="Carlson A."/>
            <person name="Copeland A."/>
            <person name="Coutinho P.M."/>
            <person name="de Vries R.P."/>
            <person name="Ferreira P."/>
            <person name="Findley K."/>
            <person name="Foster B."/>
            <person name="Gaskell J."/>
            <person name="Glotzer D."/>
            <person name="Gorecki P."/>
            <person name="Heitman J."/>
            <person name="Hesse C."/>
            <person name="Hori C."/>
            <person name="Igarashi K."/>
            <person name="Jurgens J.A."/>
            <person name="Kallen N."/>
            <person name="Kersten P."/>
            <person name="Kohler A."/>
            <person name="Kuees U."/>
            <person name="Kumar T.K.A."/>
            <person name="Kuo A."/>
            <person name="LaButti K."/>
            <person name="Larrondo L.F."/>
            <person name="Lindquist E."/>
            <person name="Ling A."/>
            <person name="Lombard V."/>
            <person name="Lucas S."/>
            <person name="Lundell T."/>
            <person name="Martin R."/>
            <person name="McLaughlin D.J."/>
            <person name="Morgenstern I."/>
            <person name="Morin E."/>
            <person name="Murat C."/>
            <person name="Nagy L.G."/>
            <person name="Nolan M."/>
            <person name="Ohm R.A."/>
            <person name="Patyshakuliyeva A."/>
            <person name="Rokas A."/>
            <person name="Ruiz-Duenas F.J."/>
            <person name="Sabat G."/>
            <person name="Salamov A."/>
            <person name="Samejima M."/>
            <person name="Schmutz J."/>
            <person name="Slot J.C."/>
            <person name="St John F."/>
            <person name="Stenlid J."/>
            <person name="Sun H."/>
            <person name="Sun S."/>
            <person name="Syed K."/>
            <person name="Tsang A."/>
            <person name="Wiebenga A."/>
            <person name="Young D."/>
            <person name="Pisabarro A."/>
            <person name="Eastwood D.C."/>
            <person name="Martin F."/>
            <person name="Cullen D."/>
            <person name="Grigoriev I.V."/>
            <person name="Hibbett D.S."/>
        </authorList>
    </citation>
    <scope>NUCLEOTIDE SEQUENCE [LARGE SCALE GENOMIC DNA]</scope>
    <source>
        <strain evidence="2 3">MD-104</strain>
    </source>
</reference>
<organism evidence="2 3">
    <name type="scientific">Wolfiporia cocos (strain MD-104)</name>
    <name type="common">Brown rot fungus</name>
    <dbReference type="NCBI Taxonomy" id="742152"/>
    <lineage>
        <taxon>Eukaryota</taxon>
        <taxon>Fungi</taxon>
        <taxon>Dikarya</taxon>
        <taxon>Basidiomycota</taxon>
        <taxon>Agaricomycotina</taxon>
        <taxon>Agaricomycetes</taxon>
        <taxon>Polyporales</taxon>
        <taxon>Phaeolaceae</taxon>
        <taxon>Wolfiporia</taxon>
    </lineage>
</organism>
<dbReference type="Proteomes" id="UP000218811">
    <property type="component" value="Unassembled WGS sequence"/>
</dbReference>
<feature type="region of interest" description="Disordered" evidence="1">
    <location>
        <begin position="262"/>
        <end position="282"/>
    </location>
</feature>